<dbReference type="InterPro" id="IPR051089">
    <property type="entry name" value="prtT"/>
</dbReference>
<organism evidence="9 10">
    <name type="scientific">Oculimacula yallundae</name>
    <dbReference type="NCBI Taxonomy" id="86028"/>
    <lineage>
        <taxon>Eukaryota</taxon>
        <taxon>Fungi</taxon>
        <taxon>Dikarya</taxon>
        <taxon>Ascomycota</taxon>
        <taxon>Pezizomycotina</taxon>
        <taxon>Leotiomycetes</taxon>
        <taxon>Helotiales</taxon>
        <taxon>Ploettnerulaceae</taxon>
        <taxon>Oculimacula</taxon>
    </lineage>
</organism>
<evidence type="ECO:0000256" key="2">
    <source>
        <dbReference type="ARBA" id="ARBA00022723"/>
    </source>
</evidence>
<reference evidence="9 10" key="1">
    <citation type="journal article" date="2024" name="Commun. Biol.">
        <title>Comparative genomic analysis of thermophilic fungi reveals convergent evolutionary adaptations and gene losses.</title>
        <authorList>
            <person name="Steindorff A.S."/>
            <person name="Aguilar-Pontes M.V."/>
            <person name="Robinson A.J."/>
            <person name="Andreopoulos B."/>
            <person name="LaButti K."/>
            <person name="Kuo A."/>
            <person name="Mondo S."/>
            <person name="Riley R."/>
            <person name="Otillar R."/>
            <person name="Haridas S."/>
            <person name="Lipzen A."/>
            <person name="Grimwood J."/>
            <person name="Schmutz J."/>
            <person name="Clum A."/>
            <person name="Reid I.D."/>
            <person name="Moisan M.C."/>
            <person name="Butler G."/>
            <person name="Nguyen T.T.M."/>
            <person name="Dewar K."/>
            <person name="Conant G."/>
            <person name="Drula E."/>
            <person name="Henrissat B."/>
            <person name="Hansel C."/>
            <person name="Singer S."/>
            <person name="Hutchinson M.I."/>
            <person name="de Vries R.P."/>
            <person name="Natvig D.O."/>
            <person name="Powell A.J."/>
            <person name="Tsang A."/>
            <person name="Grigoriev I.V."/>
        </authorList>
    </citation>
    <scope>NUCLEOTIDE SEQUENCE [LARGE SCALE GENOMIC DNA]</scope>
    <source>
        <strain evidence="9 10">CBS 494.80</strain>
    </source>
</reference>
<name>A0ABR4C504_9HELO</name>
<evidence type="ECO:0000256" key="6">
    <source>
        <dbReference type="ARBA" id="ARBA00023242"/>
    </source>
</evidence>
<keyword evidence="6" id="KW-0539">Nucleus</keyword>
<evidence type="ECO:0000313" key="10">
    <source>
        <dbReference type="Proteomes" id="UP001595075"/>
    </source>
</evidence>
<gene>
    <name evidence="9" type="ORF">VTL71DRAFT_4148</name>
</gene>
<dbReference type="Proteomes" id="UP001595075">
    <property type="component" value="Unassembled WGS sequence"/>
</dbReference>
<evidence type="ECO:0000256" key="3">
    <source>
        <dbReference type="ARBA" id="ARBA00023015"/>
    </source>
</evidence>
<dbReference type="InterPro" id="IPR007219">
    <property type="entry name" value="XnlR_reg_dom"/>
</dbReference>
<dbReference type="PROSITE" id="PS00463">
    <property type="entry name" value="ZN2_CY6_FUNGAL_1"/>
    <property type="match status" value="1"/>
</dbReference>
<feature type="region of interest" description="Disordered" evidence="7">
    <location>
        <begin position="712"/>
        <end position="753"/>
    </location>
</feature>
<dbReference type="PANTHER" id="PTHR31845:SF39">
    <property type="entry name" value="TRANSCRIPTION FACTOR PBCR-RELATED"/>
    <property type="match status" value="1"/>
</dbReference>
<dbReference type="InterPro" id="IPR036864">
    <property type="entry name" value="Zn2-C6_fun-type_DNA-bd_sf"/>
</dbReference>
<dbReference type="PANTHER" id="PTHR31845">
    <property type="entry name" value="FINGER DOMAIN PROTEIN, PUTATIVE-RELATED"/>
    <property type="match status" value="1"/>
</dbReference>
<evidence type="ECO:0000313" key="9">
    <source>
        <dbReference type="EMBL" id="KAL2065008.1"/>
    </source>
</evidence>
<keyword evidence="5" id="KW-0804">Transcription</keyword>
<proteinExistence type="predicted"/>
<comment type="caution">
    <text evidence="9">The sequence shown here is derived from an EMBL/GenBank/DDBJ whole genome shotgun (WGS) entry which is preliminary data.</text>
</comment>
<feature type="compositionally biased region" description="Low complexity" evidence="7">
    <location>
        <begin position="22"/>
        <end position="32"/>
    </location>
</feature>
<evidence type="ECO:0000256" key="7">
    <source>
        <dbReference type="SAM" id="MobiDB-lite"/>
    </source>
</evidence>
<feature type="region of interest" description="Disordered" evidence="7">
    <location>
        <begin position="21"/>
        <end position="85"/>
    </location>
</feature>
<evidence type="ECO:0000259" key="8">
    <source>
        <dbReference type="PROSITE" id="PS50048"/>
    </source>
</evidence>
<dbReference type="SMART" id="SM00066">
    <property type="entry name" value="GAL4"/>
    <property type="match status" value="1"/>
</dbReference>
<feature type="domain" description="Zn(2)-C6 fungal-type" evidence="8">
    <location>
        <begin position="89"/>
        <end position="123"/>
    </location>
</feature>
<dbReference type="EMBL" id="JAZHXI010000013">
    <property type="protein sequence ID" value="KAL2065008.1"/>
    <property type="molecule type" value="Genomic_DNA"/>
</dbReference>
<evidence type="ECO:0000256" key="4">
    <source>
        <dbReference type="ARBA" id="ARBA00023125"/>
    </source>
</evidence>
<dbReference type="Gene3D" id="4.10.240.10">
    <property type="entry name" value="Zn(2)-C6 fungal-type DNA-binding domain"/>
    <property type="match status" value="1"/>
</dbReference>
<evidence type="ECO:0000256" key="1">
    <source>
        <dbReference type="ARBA" id="ARBA00004123"/>
    </source>
</evidence>
<protein>
    <recommendedName>
        <fullName evidence="8">Zn(2)-C6 fungal-type domain-containing protein</fullName>
    </recommendedName>
</protein>
<comment type="subcellular location">
    <subcellularLocation>
        <location evidence="1">Nucleus</location>
    </subcellularLocation>
</comment>
<sequence length="869" mass="95046">MDNNNIALDPRLRDSIPNLYAQPQQQQQQQQQASSGLHTPLAPNIRPQGTSYAIGQSPNIFHTPPAGGDGSQDGGNDANDANDPKRSRACEACRGLKVRCEPDVNNPDGPCKRCTKANRNCVITAPSRKRQKKTDSRVAELEKKINALTATLQAQGAGSAVATAIAVQGISNGNQSQAPHNPYQQVTNGGYGTPYNPNRPEARANEWQYPRSVEAEKTSTAPPMVVAGQKRKFDRSVTSESPISTPAGMQKQAQEVIGFFHNANSESQKPPATHEYADIIDRGITTAEIAAEIFNHYVTNMALHMPAVVFPAGTTAAEIRKTKPILFLAILGAGAGSLYPDLQRTLTKEVMSVYAERVICNGDKTIELVQALIISCIWYWPPEHFEELKFYQLIHVASVMAIDIGMNKKSKSQKIKAAGLFRDNPWRRTPFPDAEGLESRRTWLACYFLCCNASMGLRRPNLIRWTPFMTECIEVLETSPDALPTDKSFCQWIRSQHIAEDIGTQFSMDDPSATVSISDPKVQYALKGFEIELEKWVSQIPPEANSPGLLVTEHVVNLYMHEVAMHVDHNVEEFKPPFTDALLRDREAPGGSEQMTLTGFHIAALSICLKSIDGIFGNFLEFDVDVIRCLPVASFVRVAYAVVVLIKMYFAAATPGSHFGKVIDKDNMKVEQYLDGLVDLFRRSAKDEKSRPSAKFLMVLLMLKTWFHRQREEKGSTSNDTGPSAAAPDPSLEAVNHSANGQRPQSSYSPSNTPLQLLSEVATGNSGGQSRSGSISNFAGSNEWQQMQYGGYGNMNQPSVNQGYNGLIDPSLGGMDFGYSMGDGLEQAMGMTLGVGEFSNFYGENNFFGGLMGDMGDNIGGQGGFDGGM</sequence>
<dbReference type="SUPFAM" id="SSF57701">
    <property type="entry name" value="Zn2/Cys6 DNA-binding domain"/>
    <property type="match status" value="1"/>
</dbReference>
<dbReference type="PROSITE" id="PS50048">
    <property type="entry name" value="ZN2_CY6_FUNGAL_2"/>
    <property type="match status" value="1"/>
</dbReference>
<keyword evidence="10" id="KW-1185">Reference proteome</keyword>
<accession>A0ABR4C504</accession>
<feature type="compositionally biased region" description="Polar residues" evidence="7">
    <location>
        <begin position="737"/>
        <end position="753"/>
    </location>
</feature>
<keyword evidence="2" id="KW-0479">Metal-binding</keyword>
<dbReference type="Pfam" id="PF04082">
    <property type="entry name" value="Fungal_trans"/>
    <property type="match status" value="1"/>
</dbReference>
<dbReference type="CDD" id="cd00067">
    <property type="entry name" value="GAL4"/>
    <property type="match status" value="1"/>
</dbReference>
<evidence type="ECO:0000256" key="5">
    <source>
        <dbReference type="ARBA" id="ARBA00023163"/>
    </source>
</evidence>
<dbReference type="CDD" id="cd12148">
    <property type="entry name" value="fungal_TF_MHR"/>
    <property type="match status" value="1"/>
</dbReference>
<dbReference type="InterPro" id="IPR001138">
    <property type="entry name" value="Zn2Cys6_DnaBD"/>
</dbReference>
<keyword evidence="4" id="KW-0238">DNA-binding</keyword>
<keyword evidence="3" id="KW-0805">Transcription regulation</keyword>
<feature type="compositionally biased region" description="Polar residues" evidence="7">
    <location>
        <begin position="47"/>
        <end position="60"/>
    </location>
</feature>
<dbReference type="Pfam" id="PF00172">
    <property type="entry name" value="Zn_clus"/>
    <property type="match status" value="1"/>
</dbReference>